<feature type="region of interest" description="Disordered" evidence="6">
    <location>
        <begin position="168"/>
        <end position="193"/>
    </location>
</feature>
<accession>A0ABQ7R3U7</accession>
<evidence type="ECO:0000313" key="8">
    <source>
        <dbReference type="EMBL" id="KAG7311955.1"/>
    </source>
</evidence>
<organism evidence="8 9">
    <name type="scientific">Plutella xylostella</name>
    <name type="common">Diamondback moth</name>
    <name type="synonym">Plutella maculipennis</name>
    <dbReference type="NCBI Taxonomy" id="51655"/>
    <lineage>
        <taxon>Eukaryota</taxon>
        <taxon>Metazoa</taxon>
        <taxon>Ecdysozoa</taxon>
        <taxon>Arthropoda</taxon>
        <taxon>Hexapoda</taxon>
        <taxon>Insecta</taxon>
        <taxon>Pterygota</taxon>
        <taxon>Neoptera</taxon>
        <taxon>Endopterygota</taxon>
        <taxon>Lepidoptera</taxon>
        <taxon>Glossata</taxon>
        <taxon>Ditrysia</taxon>
        <taxon>Yponomeutoidea</taxon>
        <taxon>Plutellidae</taxon>
        <taxon>Plutella</taxon>
    </lineage>
</organism>
<evidence type="ECO:0000256" key="1">
    <source>
        <dbReference type="ARBA" id="ARBA00011764"/>
    </source>
</evidence>
<dbReference type="EMBL" id="JAHIBW010000003">
    <property type="protein sequence ID" value="KAG7311955.1"/>
    <property type="molecule type" value="Genomic_DNA"/>
</dbReference>
<dbReference type="PANTHER" id="PTHR21411">
    <property type="entry name" value="APONTIC"/>
    <property type="match status" value="1"/>
</dbReference>
<evidence type="ECO:0000256" key="6">
    <source>
        <dbReference type="SAM" id="MobiDB-lite"/>
    </source>
</evidence>
<protein>
    <recommendedName>
        <fullName evidence="2">Regulatory protein zeste</fullName>
    </recommendedName>
</protein>
<keyword evidence="4" id="KW-0804">Transcription</keyword>
<sequence length="261" mass="29886">MERKKPFTEFDKTLLTNLIGEFINIIDSKKTDALSANKKAAAWLELTEKFNSSSRISQKANPKQLKKFWSNLKAKAREAKTIENQRNYTGGGPPIPNMDGESEHVLGMLNTVLPVVKVVDSDAVEVKPNDDDDHVHWLHASNRTAETDKISHEELITEIIVDADERSHISPPRAPSTATRPRVQAGTRRKFATDTSGIESAKIKIMKQDLRQREERFQAEMIHLKIMNEIELNHKKEIYDLEKEEARLKIDILRKKLNKED</sequence>
<dbReference type="Proteomes" id="UP000823941">
    <property type="component" value="Chromosome 3"/>
</dbReference>
<reference evidence="8 9" key="1">
    <citation type="submission" date="2021-06" db="EMBL/GenBank/DDBJ databases">
        <title>A haploid diamondback moth (Plutella xylostella L.) genome assembly resolves 31 chromosomes and identifies a diamide resistance mutation.</title>
        <authorList>
            <person name="Ward C.M."/>
            <person name="Perry K.D."/>
            <person name="Baker G."/>
            <person name="Powis K."/>
            <person name="Heckel D.G."/>
            <person name="Baxter S.W."/>
        </authorList>
    </citation>
    <scope>NUCLEOTIDE SEQUENCE [LARGE SCALE GENOMIC DNA]</scope>
    <source>
        <strain evidence="8 9">LV</strain>
        <tissue evidence="8">Single pupa</tissue>
    </source>
</reference>
<dbReference type="PANTHER" id="PTHR21411:SF0">
    <property type="entry name" value="REGULATORY PROTEIN ZESTE"/>
    <property type="match status" value="1"/>
</dbReference>
<proteinExistence type="predicted"/>
<evidence type="ECO:0000256" key="3">
    <source>
        <dbReference type="ARBA" id="ARBA00023015"/>
    </source>
</evidence>
<evidence type="ECO:0000259" key="7">
    <source>
        <dbReference type="Pfam" id="PF13873"/>
    </source>
</evidence>
<gene>
    <name evidence="8" type="ORF">JYU34_001380</name>
</gene>
<name>A0ABQ7R3U7_PLUXY</name>
<comment type="subunit">
    <text evidence="1">Self-associates forming complexes of several hundred monomers.</text>
</comment>
<feature type="domain" description="Myb/SANT-like DNA-binding" evidence="7">
    <location>
        <begin position="3"/>
        <end position="78"/>
    </location>
</feature>
<comment type="function">
    <text evidence="5">Involved in transvection phenomena (= synapsis-dependent gene expression), where the synaptic pairing of chromosomes carrying genes with which zeste interacts influences the expression of these genes. Zeste binds to DNA and stimulates transcription from a nearby promoter.</text>
</comment>
<evidence type="ECO:0000313" key="9">
    <source>
        <dbReference type="Proteomes" id="UP000823941"/>
    </source>
</evidence>
<evidence type="ECO:0000256" key="4">
    <source>
        <dbReference type="ARBA" id="ARBA00023163"/>
    </source>
</evidence>
<evidence type="ECO:0000256" key="2">
    <source>
        <dbReference type="ARBA" id="ARBA00016807"/>
    </source>
</evidence>
<evidence type="ECO:0000256" key="5">
    <source>
        <dbReference type="ARBA" id="ARBA00025466"/>
    </source>
</evidence>
<keyword evidence="9" id="KW-1185">Reference proteome</keyword>
<comment type="caution">
    <text evidence="8">The sequence shown here is derived from an EMBL/GenBank/DDBJ whole genome shotgun (WGS) entry which is preliminary data.</text>
</comment>
<dbReference type="Pfam" id="PF13873">
    <property type="entry name" value="Myb_DNA-bind_5"/>
    <property type="match status" value="1"/>
</dbReference>
<keyword evidence="3" id="KW-0805">Transcription regulation</keyword>
<dbReference type="InterPro" id="IPR028002">
    <property type="entry name" value="Myb_DNA-bind_5"/>
</dbReference>